<gene>
    <name evidence="6" type="ORF">G4P62_010246</name>
</gene>
<dbReference type="PANTHER" id="PTHR46742:SF3">
    <property type="entry name" value="LYSINE-RICH COILED-COIL PROTEIN 1"/>
    <property type="match status" value="1"/>
</dbReference>
<reference evidence="6" key="1">
    <citation type="submission" date="2020-03" db="EMBL/GenBank/DDBJ databases">
        <title>Intra-Species Differences in Population Size shape Life History and Genome Evolution.</title>
        <authorList>
            <person name="Willemsen D."/>
            <person name="Cui R."/>
            <person name="Valenzano D.R."/>
        </authorList>
    </citation>
    <scope>NUCLEOTIDE SEQUENCE</scope>
    <source>
        <strain evidence="6">GRZ</strain>
        <tissue evidence="6">Whole</tissue>
    </source>
</reference>
<comment type="caution">
    <text evidence="6">The sequence shown here is derived from an EMBL/GenBank/DDBJ whole genome shotgun (WGS) entry which is preliminary data.</text>
</comment>
<dbReference type="GO" id="GO:0008270">
    <property type="term" value="F:zinc ion binding"/>
    <property type="evidence" value="ECO:0007669"/>
    <property type="project" value="InterPro"/>
</dbReference>
<dbReference type="SMART" id="SM00451">
    <property type="entry name" value="ZnF_U1"/>
    <property type="match status" value="4"/>
</dbReference>
<dbReference type="GO" id="GO:0003676">
    <property type="term" value="F:nucleic acid binding"/>
    <property type="evidence" value="ECO:0007669"/>
    <property type="project" value="InterPro"/>
</dbReference>
<feature type="domain" description="C2H2-type" evidence="4">
    <location>
        <begin position="113"/>
        <end position="137"/>
    </location>
</feature>
<evidence type="ECO:0000256" key="1">
    <source>
        <dbReference type="ARBA" id="ARBA00023054"/>
    </source>
</evidence>
<evidence type="ECO:0000259" key="4">
    <source>
        <dbReference type="SMART" id="SM00355"/>
    </source>
</evidence>
<dbReference type="InterPro" id="IPR036236">
    <property type="entry name" value="Znf_C2H2_sf"/>
</dbReference>
<feature type="domain" description="C2H2-type" evidence="4">
    <location>
        <begin position="205"/>
        <end position="229"/>
    </location>
</feature>
<dbReference type="AlphaFoldDB" id="A0A9D2XUH5"/>
<feature type="region of interest" description="Disordered" evidence="3">
    <location>
        <begin position="170"/>
        <end position="194"/>
    </location>
</feature>
<organism evidence="6 7">
    <name type="scientific">Nothobranchius furzeri</name>
    <name type="common">Turquoise killifish</name>
    <dbReference type="NCBI Taxonomy" id="105023"/>
    <lineage>
        <taxon>Eukaryota</taxon>
        <taxon>Metazoa</taxon>
        <taxon>Chordata</taxon>
        <taxon>Craniata</taxon>
        <taxon>Vertebrata</taxon>
        <taxon>Euteleostomi</taxon>
        <taxon>Actinopterygii</taxon>
        <taxon>Neopterygii</taxon>
        <taxon>Teleostei</taxon>
        <taxon>Neoteleostei</taxon>
        <taxon>Acanthomorphata</taxon>
        <taxon>Ovalentaria</taxon>
        <taxon>Atherinomorphae</taxon>
        <taxon>Cyprinodontiformes</taxon>
        <taxon>Nothobranchiidae</taxon>
        <taxon>Nothobranchius</taxon>
    </lineage>
</organism>
<feature type="compositionally biased region" description="Low complexity" evidence="3">
    <location>
        <begin position="409"/>
        <end position="422"/>
    </location>
</feature>
<feature type="compositionally biased region" description="Basic and acidic residues" evidence="3">
    <location>
        <begin position="170"/>
        <end position="184"/>
    </location>
</feature>
<evidence type="ECO:0000313" key="6">
    <source>
        <dbReference type="EMBL" id="KAF7208247.1"/>
    </source>
</evidence>
<dbReference type="InterPro" id="IPR013087">
    <property type="entry name" value="Znf_C2H2_type"/>
</dbReference>
<feature type="domain" description="U1-type" evidence="5">
    <location>
        <begin position="249"/>
        <end position="283"/>
    </location>
</feature>
<proteinExistence type="predicted"/>
<dbReference type="PANTHER" id="PTHR46742">
    <property type="entry name" value="LYSINE-RICH COILED-COIL PROTEIN 1"/>
    <property type="match status" value="1"/>
</dbReference>
<evidence type="ECO:0000256" key="2">
    <source>
        <dbReference type="ARBA" id="ARBA00040329"/>
    </source>
</evidence>
<dbReference type="SUPFAM" id="SSF57667">
    <property type="entry name" value="beta-beta-alpha zinc fingers"/>
    <property type="match status" value="4"/>
</dbReference>
<dbReference type="Proteomes" id="UP000822369">
    <property type="component" value="Chromosome 14"/>
</dbReference>
<feature type="region of interest" description="Disordered" evidence="3">
    <location>
        <begin position="392"/>
        <end position="566"/>
    </location>
</feature>
<sequence>MEEFDVCTLRDAESDVQTDVTAPFNVASVIDAANVINSKTGSTRVKEKSDEELLKGLLTDAYCYVCSSVLMFESHRLSHYEGKKHNQKVRMYLDTVRGEKTRTFQTMSSSKNRFCELCNMVFNSDVVAKSHYEGKVHAKHLRKQSLHLSDFTAKDTGVCASLCLTQNPEKSEEKSAQESDDRLQMHTTAASASTSAEFDLKDPNKYCCLCTVSFTDPQTALQHYNGRKHQKKQARQELLKELGDENQLDDSLVCHRCDVKLNSVEMYQAHMHGNKHQIKGKKINDLFKSQPKAYSTFADELADYIQAQKSRGVTPKISQTLPQEGTEEECDQEVLTEFNDFKSSESVRGFTQNHQRARQLTPGMRHPSYPGPPWPARGWDCHYPPPLPVHGVPLFPSQPTGHRRPRTPSSSCTSLSYSSDSSHTSRSEDSEHRLRDARRKRKSRRDRGGKDGDEESDMEERRKHRRRKRRRRERDHDSGEVRRDPCEESVEEGRRKKIKSHNKLRPEKQQENFESGGKTQTEDVMENRNETRLQAETNTDQRERRHRAAKTKYGKEKRKGKEKVDLRTEEEKLWDVSILGC</sequence>
<evidence type="ECO:0000313" key="7">
    <source>
        <dbReference type="Proteomes" id="UP000822369"/>
    </source>
</evidence>
<feature type="compositionally biased region" description="Basic residues" evidence="3">
    <location>
        <begin position="544"/>
        <end position="561"/>
    </location>
</feature>
<feature type="domain" description="U1-type" evidence="5">
    <location>
        <begin position="202"/>
        <end position="236"/>
    </location>
</feature>
<feature type="domain" description="U1-type" evidence="5">
    <location>
        <begin position="110"/>
        <end position="144"/>
    </location>
</feature>
<feature type="compositionally biased region" description="Basic and acidic residues" evidence="3">
    <location>
        <begin position="423"/>
        <end position="434"/>
    </location>
</feature>
<feature type="domain" description="U1-type" evidence="5">
    <location>
        <begin position="58"/>
        <end position="92"/>
    </location>
</feature>
<evidence type="ECO:0000256" key="3">
    <source>
        <dbReference type="SAM" id="MobiDB-lite"/>
    </source>
</evidence>
<dbReference type="Pfam" id="PF12874">
    <property type="entry name" value="zf-met"/>
    <property type="match status" value="4"/>
</dbReference>
<feature type="compositionally biased region" description="Basic residues" evidence="3">
    <location>
        <begin position="462"/>
        <end position="473"/>
    </location>
</feature>
<evidence type="ECO:0000259" key="5">
    <source>
        <dbReference type="SMART" id="SM00451"/>
    </source>
</evidence>
<feature type="region of interest" description="Disordered" evidence="3">
    <location>
        <begin position="345"/>
        <end position="371"/>
    </location>
</feature>
<keyword evidence="1" id="KW-0175">Coiled coil</keyword>
<protein>
    <recommendedName>
        <fullName evidence="2">Lysine-rich coiled-coil protein 1</fullName>
    </recommendedName>
</protein>
<name>A0A9D2XUH5_NOTFU</name>
<feature type="compositionally biased region" description="Basic and acidic residues" evidence="3">
    <location>
        <begin position="474"/>
        <end position="494"/>
    </location>
</feature>
<dbReference type="Gene3D" id="3.30.160.60">
    <property type="entry name" value="Classic Zinc Finger"/>
    <property type="match status" value="4"/>
</dbReference>
<feature type="domain" description="C2H2-type" evidence="4">
    <location>
        <begin position="252"/>
        <end position="276"/>
    </location>
</feature>
<accession>A0A9D2XUH5</accession>
<feature type="compositionally biased region" description="Basic and acidic residues" evidence="3">
    <location>
        <begin position="525"/>
        <end position="543"/>
    </location>
</feature>
<dbReference type="EMBL" id="JAAVVJ010000014">
    <property type="protein sequence ID" value="KAF7208247.1"/>
    <property type="molecule type" value="Genomic_DNA"/>
</dbReference>
<dbReference type="SMART" id="SM00355">
    <property type="entry name" value="ZnF_C2H2"/>
    <property type="match status" value="3"/>
</dbReference>
<feature type="compositionally biased region" description="Basic residues" evidence="3">
    <location>
        <begin position="435"/>
        <end position="445"/>
    </location>
</feature>
<dbReference type="InterPro" id="IPR003604">
    <property type="entry name" value="Matrin/U1-like-C_Znf_C2H2"/>
</dbReference>